<dbReference type="RefSeq" id="WP_038131914.1">
    <property type="nucleotide sequence ID" value="NZ_AUNB01000042.1"/>
</dbReference>
<keyword evidence="6 8" id="KW-0503">Monooxygenase</keyword>
<dbReference type="AlphaFoldDB" id="A0A074JMQ1"/>
<evidence type="ECO:0000256" key="6">
    <source>
        <dbReference type="ARBA" id="ARBA00023033"/>
    </source>
</evidence>
<evidence type="ECO:0000256" key="7">
    <source>
        <dbReference type="PIRSR" id="PIRSR602401-1"/>
    </source>
</evidence>
<evidence type="ECO:0008006" key="11">
    <source>
        <dbReference type="Google" id="ProtNLM"/>
    </source>
</evidence>
<dbReference type="Pfam" id="PF00067">
    <property type="entry name" value="p450"/>
    <property type="match status" value="2"/>
</dbReference>
<evidence type="ECO:0000256" key="2">
    <source>
        <dbReference type="ARBA" id="ARBA00022617"/>
    </source>
</evidence>
<dbReference type="InterPro" id="IPR017972">
    <property type="entry name" value="Cyt_P450_CS"/>
</dbReference>
<dbReference type="InterPro" id="IPR001128">
    <property type="entry name" value="Cyt_P450"/>
</dbReference>
<protein>
    <recommendedName>
        <fullName evidence="11">Cytochrome P450</fullName>
    </recommendedName>
</protein>
<keyword evidence="2 7" id="KW-0349">Heme</keyword>
<dbReference type="OrthoDB" id="9801155at2"/>
<dbReference type="PRINTS" id="PR00385">
    <property type="entry name" value="P450"/>
</dbReference>
<gene>
    <name evidence="9" type="ORF">DT23_17100</name>
</gene>
<accession>A0A074JMQ1</accession>
<dbReference type="InterPro" id="IPR002401">
    <property type="entry name" value="Cyt_P450_E_grp-I"/>
</dbReference>
<dbReference type="GO" id="GO:0004497">
    <property type="term" value="F:monooxygenase activity"/>
    <property type="evidence" value="ECO:0007669"/>
    <property type="project" value="UniProtKB-KW"/>
</dbReference>
<comment type="similarity">
    <text evidence="1 8">Belongs to the cytochrome P450 family.</text>
</comment>
<dbReference type="GO" id="GO:0005506">
    <property type="term" value="F:iron ion binding"/>
    <property type="evidence" value="ECO:0007669"/>
    <property type="project" value="InterPro"/>
</dbReference>
<dbReference type="Gene3D" id="1.10.630.10">
    <property type="entry name" value="Cytochrome P450"/>
    <property type="match status" value="2"/>
</dbReference>
<reference evidence="9 10" key="1">
    <citation type="journal article" date="2015" name="Antonie Van Leeuwenhoek">
        <title>Thioclava indica sp. nov., isolated from surface seawater of the Indian Ocean.</title>
        <authorList>
            <person name="Liu Y."/>
            <person name="Lai Q."/>
            <person name="Du J."/>
            <person name="Xu H."/>
            <person name="Jiang L."/>
            <person name="Shao Z."/>
        </authorList>
    </citation>
    <scope>NUCLEOTIDE SEQUENCE [LARGE SCALE GENOMIC DNA]</scope>
    <source>
        <strain evidence="9 10">DT23-4</strain>
    </source>
</reference>
<dbReference type="STRING" id="1353528.DT23_17100"/>
<comment type="caution">
    <text evidence="9">The sequence shown here is derived from an EMBL/GenBank/DDBJ whole genome shotgun (WGS) entry which is preliminary data.</text>
</comment>
<evidence type="ECO:0000256" key="1">
    <source>
        <dbReference type="ARBA" id="ARBA00010617"/>
    </source>
</evidence>
<proteinExistence type="inferred from homology"/>
<feature type="binding site" description="axial binding residue" evidence="7">
    <location>
        <position position="362"/>
    </location>
    <ligand>
        <name>heme</name>
        <dbReference type="ChEBI" id="CHEBI:30413"/>
    </ligand>
    <ligandPart>
        <name>Fe</name>
        <dbReference type="ChEBI" id="CHEBI:18248"/>
    </ligandPart>
</feature>
<keyword evidence="3 7" id="KW-0479">Metal-binding</keyword>
<dbReference type="SUPFAM" id="SSF48264">
    <property type="entry name" value="Cytochrome P450"/>
    <property type="match status" value="1"/>
</dbReference>
<dbReference type="PROSITE" id="PS00086">
    <property type="entry name" value="CYTOCHROME_P450"/>
    <property type="match status" value="1"/>
</dbReference>
<dbReference type="Proteomes" id="UP000027471">
    <property type="component" value="Unassembled WGS sequence"/>
</dbReference>
<name>A0A074JMQ1_9RHOB</name>
<dbReference type="PANTHER" id="PTHR24291">
    <property type="entry name" value="CYTOCHROME P450 FAMILY 4"/>
    <property type="match status" value="1"/>
</dbReference>
<evidence type="ECO:0000256" key="3">
    <source>
        <dbReference type="ARBA" id="ARBA00022723"/>
    </source>
</evidence>
<dbReference type="PRINTS" id="PR00463">
    <property type="entry name" value="EP450I"/>
</dbReference>
<dbReference type="GO" id="GO:0020037">
    <property type="term" value="F:heme binding"/>
    <property type="evidence" value="ECO:0007669"/>
    <property type="project" value="InterPro"/>
</dbReference>
<keyword evidence="5 7" id="KW-0408">Iron</keyword>
<dbReference type="eggNOG" id="COG2124">
    <property type="taxonomic scope" value="Bacteria"/>
</dbReference>
<keyword evidence="10" id="KW-1185">Reference proteome</keyword>
<organism evidence="9 10">
    <name type="scientific">Thioclava indica</name>
    <dbReference type="NCBI Taxonomy" id="1353528"/>
    <lineage>
        <taxon>Bacteria</taxon>
        <taxon>Pseudomonadati</taxon>
        <taxon>Pseudomonadota</taxon>
        <taxon>Alphaproteobacteria</taxon>
        <taxon>Rhodobacterales</taxon>
        <taxon>Paracoccaceae</taxon>
        <taxon>Thioclava</taxon>
    </lineage>
</organism>
<dbReference type="InterPro" id="IPR036396">
    <property type="entry name" value="Cyt_P450_sf"/>
</dbReference>
<evidence type="ECO:0000313" key="10">
    <source>
        <dbReference type="Proteomes" id="UP000027471"/>
    </source>
</evidence>
<evidence type="ECO:0000256" key="8">
    <source>
        <dbReference type="RuleBase" id="RU000461"/>
    </source>
</evidence>
<dbReference type="PANTHER" id="PTHR24291:SF50">
    <property type="entry name" value="BIFUNCTIONAL ALBAFLAVENONE MONOOXYGENASE_TERPENE SYNTHASE"/>
    <property type="match status" value="1"/>
</dbReference>
<evidence type="ECO:0000313" key="9">
    <source>
        <dbReference type="EMBL" id="KEO57185.1"/>
    </source>
</evidence>
<dbReference type="EMBL" id="AUNB01000042">
    <property type="protein sequence ID" value="KEO57185.1"/>
    <property type="molecule type" value="Genomic_DNA"/>
</dbReference>
<keyword evidence="4 8" id="KW-0560">Oxidoreductase</keyword>
<dbReference type="GO" id="GO:0016705">
    <property type="term" value="F:oxidoreductase activity, acting on paired donors, with incorporation or reduction of molecular oxygen"/>
    <property type="evidence" value="ECO:0007669"/>
    <property type="project" value="InterPro"/>
</dbReference>
<dbReference type="InterPro" id="IPR050196">
    <property type="entry name" value="Cytochrome_P450_Monoox"/>
</dbReference>
<comment type="cofactor">
    <cofactor evidence="7">
        <name>heme</name>
        <dbReference type="ChEBI" id="CHEBI:30413"/>
    </cofactor>
</comment>
<evidence type="ECO:0000256" key="5">
    <source>
        <dbReference type="ARBA" id="ARBA00023004"/>
    </source>
</evidence>
<sequence>MTRAPGPKGSLIWGSLAAFKEDSLGFLADATRAHGDIVRFRFGPITAHLVNRPEYIDHVLSRNTANYDKATRSASRIAATTGDSLLSANQVAWKRHRRLIQPAFQPQCFDAIEPVLDTLLTPMLARWQRVGTVDIVDEMMQLVIAAAIKILFSSDVDPKLIDTALKTLLADTWRRIEAPLDASLLSPRLHRRDFKAALASINAVVAELIQTRRSAENRPDDVLSRLLQAHEGEGDAALSDQELRDAAITLLLAGHETTANALSWAFIHSAGQFETADPANLFSEAIRLYPSIWVIERRVIADDTIGGFAIPRGSSLLISPYLLHRHPEFWPNPETFDPSRFIDHSPRPRDGYLPFGLGEHRCVGLHLAHKMATHIQRRVFAQMRLELIPDQHLQALPGITLQHQGPVLLRVEPRNSALP</sequence>
<evidence type="ECO:0000256" key="4">
    <source>
        <dbReference type="ARBA" id="ARBA00023002"/>
    </source>
</evidence>